<dbReference type="FunFam" id="2.60.40.420:FF:000034">
    <property type="entry name" value="Cupredoxin superfamily protein"/>
    <property type="match status" value="1"/>
</dbReference>
<evidence type="ECO:0000256" key="2">
    <source>
        <dbReference type="ARBA" id="ARBA00023180"/>
    </source>
</evidence>
<keyword evidence="2" id="KW-0325">Glycoprotein</keyword>
<dbReference type="EMBL" id="VEPZ02000937">
    <property type="protein sequence ID" value="KAE8708928.1"/>
    <property type="molecule type" value="Genomic_DNA"/>
</dbReference>
<reference evidence="5" key="1">
    <citation type="submission" date="2019-09" db="EMBL/GenBank/DDBJ databases">
        <title>Draft genome information of white flower Hibiscus syriacus.</title>
        <authorList>
            <person name="Kim Y.-M."/>
        </authorList>
    </citation>
    <scope>NUCLEOTIDE SEQUENCE [LARGE SCALE GENOMIC DNA]</scope>
    <source>
        <strain evidence="5">YM2019G1</strain>
    </source>
</reference>
<gene>
    <name evidence="5" type="ORF">F3Y22_tig00110332pilonHSYRG00555</name>
</gene>
<evidence type="ECO:0000259" key="4">
    <source>
        <dbReference type="PROSITE" id="PS51485"/>
    </source>
</evidence>
<comment type="caution">
    <text evidence="5">The sequence shown here is derived from an EMBL/GenBank/DDBJ whole genome shotgun (WGS) entry which is preliminary data.</text>
</comment>
<dbReference type="InterPro" id="IPR039391">
    <property type="entry name" value="Phytocyanin-like"/>
</dbReference>
<dbReference type="InterPro" id="IPR008972">
    <property type="entry name" value="Cupredoxin"/>
</dbReference>
<protein>
    <submittedName>
        <fullName evidence="5">Fumarylacetoacetase</fullName>
    </submittedName>
</protein>
<dbReference type="InterPro" id="IPR003245">
    <property type="entry name" value="Phytocyanin_dom"/>
</dbReference>
<dbReference type="Gene3D" id="2.60.40.420">
    <property type="entry name" value="Cupredoxins - blue copper proteins"/>
    <property type="match status" value="1"/>
</dbReference>
<keyword evidence="6" id="KW-1185">Reference proteome</keyword>
<dbReference type="Proteomes" id="UP000436088">
    <property type="component" value="Unassembled WGS sequence"/>
</dbReference>
<name>A0A6A3AZ41_HIBSY</name>
<dbReference type="PROSITE" id="PS51485">
    <property type="entry name" value="PHYTOCYANIN"/>
    <property type="match status" value="1"/>
</dbReference>
<dbReference type="AlphaFoldDB" id="A0A6A3AZ41"/>
<evidence type="ECO:0000313" key="6">
    <source>
        <dbReference type="Proteomes" id="UP000436088"/>
    </source>
</evidence>
<dbReference type="PANTHER" id="PTHR33021">
    <property type="entry name" value="BLUE COPPER PROTEIN"/>
    <property type="match status" value="1"/>
</dbReference>
<proteinExistence type="predicted"/>
<dbReference type="CDD" id="cd04216">
    <property type="entry name" value="Phytocyanin"/>
    <property type="match status" value="1"/>
</dbReference>
<evidence type="ECO:0000256" key="1">
    <source>
        <dbReference type="ARBA" id="ARBA00023157"/>
    </source>
</evidence>
<dbReference type="GO" id="GO:0009055">
    <property type="term" value="F:electron transfer activity"/>
    <property type="evidence" value="ECO:0007669"/>
    <property type="project" value="InterPro"/>
</dbReference>
<dbReference type="OrthoDB" id="1896188at2759"/>
<accession>A0A6A3AZ41</accession>
<dbReference type="SUPFAM" id="SSF49503">
    <property type="entry name" value="Cupredoxins"/>
    <property type="match status" value="1"/>
</dbReference>
<dbReference type="PANTHER" id="PTHR33021:SF31">
    <property type="entry name" value="OS02G0720100 PROTEIN"/>
    <property type="match status" value="1"/>
</dbReference>
<dbReference type="GO" id="GO:0005886">
    <property type="term" value="C:plasma membrane"/>
    <property type="evidence" value="ECO:0007669"/>
    <property type="project" value="TreeGrafter"/>
</dbReference>
<dbReference type="Pfam" id="PF02298">
    <property type="entry name" value="Cu_bind_like"/>
    <property type="match status" value="1"/>
</dbReference>
<keyword evidence="1" id="KW-1015">Disulfide bond</keyword>
<keyword evidence="3" id="KW-0732">Signal</keyword>
<evidence type="ECO:0000313" key="5">
    <source>
        <dbReference type="EMBL" id="KAE8708928.1"/>
    </source>
</evidence>
<evidence type="ECO:0000256" key="3">
    <source>
        <dbReference type="SAM" id="SignalP"/>
    </source>
</evidence>
<sequence length="195" mass="21427">MANVTILKMAMALVVTMAPSLGLKWVVAAQQHHHVVGDDRGWDPSSNIATWSSGRSFRVGDKIWFAYSAEQGSVVELKSKDEYESCDVRNPIRMYRDGLESIELVEEGIRYFVSSKPESCKKGLKLHVEVTPFGNPDTETPRVTAAVDNSVSTVADVMSTVADAIAPTTPSESVQLYGNFMLLFVGLWLCSCMAF</sequence>
<feature type="chain" id="PRO_5025452553" evidence="3">
    <location>
        <begin position="23"/>
        <end position="195"/>
    </location>
</feature>
<feature type="signal peptide" evidence="3">
    <location>
        <begin position="1"/>
        <end position="22"/>
    </location>
</feature>
<feature type="domain" description="Phytocyanin" evidence="4">
    <location>
        <begin position="32"/>
        <end position="132"/>
    </location>
</feature>
<organism evidence="5 6">
    <name type="scientific">Hibiscus syriacus</name>
    <name type="common">Rose of Sharon</name>
    <dbReference type="NCBI Taxonomy" id="106335"/>
    <lineage>
        <taxon>Eukaryota</taxon>
        <taxon>Viridiplantae</taxon>
        <taxon>Streptophyta</taxon>
        <taxon>Embryophyta</taxon>
        <taxon>Tracheophyta</taxon>
        <taxon>Spermatophyta</taxon>
        <taxon>Magnoliopsida</taxon>
        <taxon>eudicotyledons</taxon>
        <taxon>Gunneridae</taxon>
        <taxon>Pentapetalae</taxon>
        <taxon>rosids</taxon>
        <taxon>malvids</taxon>
        <taxon>Malvales</taxon>
        <taxon>Malvaceae</taxon>
        <taxon>Malvoideae</taxon>
        <taxon>Hibiscus</taxon>
    </lineage>
</organism>